<organism evidence="3 4">
    <name type="scientific">Parastrongyloides trichosuri</name>
    <name type="common">Possum-specific nematode worm</name>
    <dbReference type="NCBI Taxonomy" id="131310"/>
    <lineage>
        <taxon>Eukaryota</taxon>
        <taxon>Metazoa</taxon>
        <taxon>Ecdysozoa</taxon>
        <taxon>Nematoda</taxon>
        <taxon>Chromadorea</taxon>
        <taxon>Rhabditida</taxon>
        <taxon>Tylenchina</taxon>
        <taxon>Panagrolaimomorpha</taxon>
        <taxon>Strongyloidoidea</taxon>
        <taxon>Strongyloididae</taxon>
        <taxon>Parastrongyloides</taxon>
    </lineage>
</organism>
<keyword evidence="3" id="KW-1185">Reference proteome</keyword>
<accession>A0A0N4ZIT4</accession>
<dbReference type="WBParaSite" id="PTRK_0000784600.1">
    <property type="protein sequence ID" value="PTRK_0000784600.1"/>
    <property type="gene ID" value="PTRK_0000784600"/>
</dbReference>
<dbReference type="Proteomes" id="UP000038045">
    <property type="component" value="Unplaced"/>
</dbReference>
<evidence type="ECO:0000313" key="3">
    <source>
        <dbReference type="Proteomes" id="UP000038045"/>
    </source>
</evidence>
<keyword evidence="1" id="KW-0539">Nucleus</keyword>
<name>A0A0N4ZIT4_PARTI</name>
<feature type="domain" description="MEIS N-terminal" evidence="2">
    <location>
        <begin position="4"/>
        <end position="44"/>
    </location>
</feature>
<sequence length="116" mass="13333">MRTGNKELDDFMINMILQFRINMAELTKVGLYCEEFKTRYIKSFSKLLGSQSTLKTLLEEEEDIKNDISDDFPPELSNKCPQIVVKKDDELLINFLNGEQALLQVLEKPTNKLGSS</sequence>
<evidence type="ECO:0000313" key="4">
    <source>
        <dbReference type="WBParaSite" id="PTRK_0000784600.1"/>
    </source>
</evidence>
<reference evidence="4" key="1">
    <citation type="submission" date="2017-02" db="UniProtKB">
        <authorList>
            <consortium name="WormBaseParasite"/>
        </authorList>
    </citation>
    <scope>IDENTIFICATION</scope>
</reference>
<dbReference type="AlphaFoldDB" id="A0A0N4ZIT4"/>
<proteinExistence type="predicted"/>
<dbReference type="Pfam" id="PF16493">
    <property type="entry name" value="Meis_PKNOX_N"/>
    <property type="match status" value="1"/>
</dbReference>
<evidence type="ECO:0000259" key="2">
    <source>
        <dbReference type="Pfam" id="PF16493"/>
    </source>
</evidence>
<evidence type="ECO:0000256" key="1">
    <source>
        <dbReference type="ARBA" id="ARBA00023242"/>
    </source>
</evidence>
<dbReference type="InterPro" id="IPR032453">
    <property type="entry name" value="PKNOX/Meis_N"/>
</dbReference>
<protein>
    <submittedName>
        <fullName evidence="4">Meis_PKNOX_N domain-containing protein</fullName>
    </submittedName>
</protein>